<reference evidence="1" key="3">
    <citation type="submission" date="2023-11" db="EMBL/GenBank/DDBJ databases">
        <authorList>
            <person name="Beijen E."/>
            <person name="Ohm R.A."/>
        </authorList>
    </citation>
    <scope>NUCLEOTIDE SEQUENCE</scope>
    <source>
        <strain evidence="1">CBS 150709</strain>
    </source>
</reference>
<accession>A0A2U3E0Q8</accession>
<keyword evidence="4" id="KW-1185">Reference proteome</keyword>
<proteinExistence type="predicted"/>
<reference evidence="1 4" key="4">
    <citation type="journal article" date="2024" name="Microbiol. Resour. Announc.">
        <title>Genome annotations for the ascomycete fungi Trichoderma harzianum, Trichoderma aggressivum, and Purpureocillium lilacinum.</title>
        <authorList>
            <person name="Beijen E.P.W."/>
            <person name="Ohm R.A."/>
        </authorList>
    </citation>
    <scope>NUCLEOTIDE SEQUENCE [LARGE SCALE GENOMIC DNA]</scope>
    <source>
        <strain evidence="1 4">CBS 150709</strain>
    </source>
</reference>
<dbReference type="EMBL" id="JAWRVI010000055">
    <property type="protein sequence ID" value="KAK4083946.1"/>
    <property type="molecule type" value="Genomic_DNA"/>
</dbReference>
<reference evidence="2" key="1">
    <citation type="submission" date="2015-05" db="EMBL/GenBank/DDBJ databases">
        <authorList>
            <person name="Wang D.B."/>
            <person name="Wang M."/>
        </authorList>
    </citation>
    <scope>NUCLEOTIDE SEQUENCE</scope>
    <source>
        <strain evidence="2">36-1</strain>
    </source>
</reference>
<evidence type="ECO:0000313" key="2">
    <source>
        <dbReference type="EMBL" id="PWI68095.1"/>
    </source>
</evidence>
<comment type="caution">
    <text evidence="2">The sequence shown here is derived from an EMBL/GenBank/DDBJ whole genome shotgun (WGS) entry which is preliminary data.</text>
</comment>
<evidence type="ECO:0000313" key="1">
    <source>
        <dbReference type="EMBL" id="KAK4083946.1"/>
    </source>
</evidence>
<reference evidence="2 3" key="2">
    <citation type="journal article" date="2016" name="Front. Microbiol.">
        <title>Genome and transcriptome sequences reveal the specific parasitism of the nematophagous Purpureocillium lilacinum 36-1.</title>
        <authorList>
            <person name="Xie J."/>
            <person name="Li S."/>
            <person name="Mo C."/>
            <person name="Xiao X."/>
            <person name="Peng D."/>
            <person name="Wang G."/>
            <person name="Xiao Y."/>
        </authorList>
    </citation>
    <scope>NUCLEOTIDE SEQUENCE [LARGE SCALE GENOMIC DNA]</scope>
    <source>
        <strain evidence="2 3">36-1</strain>
    </source>
</reference>
<organism evidence="2 3">
    <name type="scientific">Purpureocillium lilacinum</name>
    <name type="common">Paecilomyces lilacinus</name>
    <dbReference type="NCBI Taxonomy" id="33203"/>
    <lineage>
        <taxon>Eukaryota</taxon>
        <taxon>Fungi</taxon>
        <taxon>Dikarya</taxon>
        <taxon>Ascomycota</taxon>
        <taxon>Pezizomycotina</taxon>
        <taxon>Sordariomycetes</taxon>
        <taxon>Hypocreomycetidae</taxon>
        <taxon>Hypocreales</taxon>
        <taxon>Ophiocordycipitaceae</taxon>
        <taxon>Purpureocillium</taxon>
    </lineage>
</organism>
<name>A0A2U3E0Q8_PURLI</name>
<dbReference type="Proteomes" id="UP001287286">
    <property type="component" value="Unassembled WGS sequence"/>
</dbReference>
<dbReference type="EMBL" id="LCWV01000016">
    <property type="protein sequence ID" value="PWI68095.1"/>
    <property type="molecule type" value="Genomic_DNA"/>
</dbReference>
<evidence type="ECO:0000313" key="3">
    <source>
        <dbReference type="Proteomes" id="UP000245956"/>
    </source>
</evidence>
<gene>
    <name evidence="2" type="ORF">PCL_02496</name>
    <name evidence="1" type="ORF">Purlil1_10579</name>
</gene>
<protein>
    <submittedName>
        <fullName evidence="2">Uncharacterized protein</fullName>
    </submittedName>
</protein>
<dbReference type="Proteomes" id="UP000245956">
    <property type="component" value="Unassembled WGS sequence"/>
</dbReference>
<dbReference type="AlphaFoldDB" id="A0A2U3E0Q8"/>
<sequence>MPRAPSVFLLLGGVASLPGATLVRYLAKKPASGLSVSRRVDLDADWEWVRLFGSASPAVQAKRPIRAAKPGRFIGL</sequence>
<dbReference type="OrthoDB" id="10307312at2759"/>
<evidence type="ECO:0000313" key="4">
    <source>
        <dbReference type="Proteomes" id="UP001287286"/>
    </source>
</evidence>